<proteinExistence type="predicted"/>
<feature type="region of interest" description="Disordered" evidence="1">
    <location>
        <begin position="36"/>
        <end position="66"/>
    </location>
</feature>
<organism evidence="2">
    <name type="scientific">Arion vulgaris</name>
    <dbReference type="NCBI Taxonomy" id="1028688"/>
    <lineage>
        <taxon>Eukaryota</taxon>
        <taxon>Metazoa</taxon>
        <taxon>Spiralia</taxon>
        <taxon>Lophotrochozoa</taxon>
        <taxon>Mollusca</taxon>
        <taxon>Gastropoda</taxon>
        <taxon>Heterobranchia</taxon>
        <taxon>Euthyneura</taxon>
        <taxon>Panpulmonata</taxon>
        <taxon>Eupulmonata</taxon>
        <taxon>Stylommatophora</taxon>
        <taxon>Helicina</taxon>
        <taxon>Arionoidea</taxon>
        <taxon>Arionidae</taxon>
        <taxon>Arion</taxon>
    </lineage>
</organism>
<accession>A0A0B6YSR0</accession>
<evidence type="ECO:0000256" key="1">
    <source>
        <dbReference type="SAM" id="MobiDB-lite"/>
    </source>
</evidence>
<gene>
    <name evidence="2" type="primary">ORF35348</name>
</gene>
<reference evidence="2" key="1">
    <citation type="submission" date="2014-12" db="EMBL/GenBank/DDBJ databases">
        <title>Insight into the proteome of Arion vulgaris.</title>
        <authorList>
            <person name="Aradska J."/>
            <person name="Bulat T."/>
            <person name="Smidak R."/>
            <person name="Sarate P."/>
            <person name="Gangsoo J."/>
            <person name="Sialana F."/>
            <person name="Bilban M."/>
            <person name="Lubec G."/>
        </authorList>
    </citation>
    <scope>NUCLEOTIDE SEQUENCE</scope>
    <source>
        <tissue evidence="2">Skin</tissue>
    </source>
</reference>
<protein>
    <submittedName>
        <fullName evidence="2">Uncharacterized protein</fullName>
    </submittedName>
</protein>
<sequence>VCSSDLEAVAAQTTLWKQPTPSSILAASKPHLEPLMLSPRSKRVALGPNSPTSLDYSDYDPPPQRN</sequence>
<name>A0A0B6YSR0_9EUPU</name>
<dbReference type="AlphaFoldDB" id="A0A0B6YSR0"/>
<dbReference type="EMBL" id="HACG01012297">
    <property type="protein sequence ID" value="CEK59162.1"/>
    <property type="molecule type" value="Transcribed_RNA"/>
</dbReference>
<evidence type="ECO:0000313" key="2">
    <source>
        <dbReference type="EMBL" id="CEK59162.1"/>
    </source>
</evidence>
<feature type="non-terminal residue" evidence="2">
    <location>
        <position position="1"/>
    </location>
</feature>